<dbReference type="Proteomes" id="UP000220605">
    <property type="component" value="Chromosome 11"/>
</dbReference>
<organism evidence="1 2">
    <name type="scientific">Plasmodium vivax</name>
    <name type="common">malaria parasite P. vivax</name>
    <dbReference type="NCBI Taxonomy" id="5855"/>
    <lineage>
        <taxon>Eukaryota</taxon>
        <taxon>Sar</taxon>
        <taxon>Alveolata</taxon>
        <taxon>Apicomplexa</taxon>
        <taxon>Aconoidasida</taxon>
        <taxon>Haemosporida</taxon>
        <taxon>Plasmodiidae</taxon>
        <taxon>Plasmodium</taxon>
        <taxon>Plasmodium (Plasmodium)</taxon>
    </lineage>
</organism>
<proteinExistence type="predicted"/>
<gene>
    <name evidence="1" type="ORF">PVP01_1148900</name>
</gene>
<dbReference type="Pfam" id="PF05795">
    <property type="entry name" value="Plasmodium_Vir"/>
    <property type="match status" value="2"/>
</dbReference>
<protein>
    <submittedName>
        <fullName evidence="1">VIR protein</fullName>
    </submittedName>
</protein>
<evidence type="ECO:0000313" key="2">
    <source>
        <dbReference type="Proteomes" id="UP000220605"/>
    </source>
</evidence>
<dbReference type="VEuPathDB" id="PlasmoDB:PVW1_120011500"/>
<evidence type="ECO:0000313" key="1">
    <source>
        <dbReference type="EMBL" id="VUZ97236.1"/>
    </source>
</evidence>
<dbReference type="InterPro" id="IPR008780">
    <property type="entry name" value="Plasmodium_Vir"/>
</dbReference>
<name>A0A564ZXX2_PLAVI</name>
<reference evidence="2" key="1">
    <citation type="submission" date="2016-07" db="EMBL/GenBank/DDBJ databases">
        <authorList>
            <consortium name="Pathogen Informatics"/>
        </authorList>
    </citation>
    <scope>NUCLEOTIDE SEQUENCE [LARGE SCALE GENOMIC DNA]</scope>
</reference>
<dbReference type="AlphaFoldDB" id="A0A564ZXX2"/>
<accession>A0A564ZXX2</accession>
<dbReference type="VEuPathDB" id="PlasmoDB:PVP01_1148900"/>
<sequence>MSGIINTEYNSNDDLCHLDPLVPYDNNWKAKKEFYEYCYDYKVAKIISTWSDSACKKYQNYLEQKTELYKNFEKILSDTKLNKCTYSYEEEAEEEEEEDICDPNVLLEELIRKKELSAAGNQSGSDQNLTGGSSISFLGLPSKGTASTAASVAGVSLLGLALYKYTPLGSWVHRGNRSMNNAMYNLNGGDTNQLFSHISQSPDMNHEDAAYYLSYNSA</sequence>
<dbReference type="EMBL" id="LT635622">
    <property type="protein sequence ID" value="VUZ97236.1"/>
    <property type="molecule type" value="Genomic_DNA"/>
</dbReference>